<evidence type="ECO:0000256" key="6">
    <source>
        <dbReference type="ARBA" id="ARBA00022516"/>
    </source>
</evidence>
<keyword evidence="11 16" id="KW-1133">Transmembrane helix</keyword>
<accession>A0A8H7BJZ7</accession>
<dbReference type="GO" id="GO:0004144">
    <property type="term" value="F:diacylglycerol O-acyltransferase activity"/>
    <property type="evidence" value="ECO:0007669"/>
    <property type="project" value="UniProtKB-UniRule"/>
</dbReference>
<dbReference type="PANTHER" id="PTHR12317:SF0">
    <property type="entry name" value="ACYLTRANSFERASE"/>
    <property type="match status" value="1"/>
</dbReference>
<keyword evidence="12 16" id="KW-0443">Lipid metabolism</keyword>
<dbReference type="GO" id="GO:0005789">
    <property type="term" value="C:endoplasmic reticulum membrane"/>
    <property type="evidence" value="ECO:0007669"/>
    <property type="project" value="UniProtKB-SubCell"/>
</dbReference>
<keyword evidence="18" id="KW-1185">Reference proteome</keyword>
<comment type="caution">
    <text evidence="16">Lacks conserved residue(s) required for the propagation of feature annotation.</text>
</comment>
<evidence type="ECO:0000256" key="13">
    <source>
        <dbReference type="ARBA" id="ARBA00023136"/>
    </source>
</evidence>
<comment type="subcellular location">
    <subcellularLocation>
        <location evidence="1 16">Endoplasmic reticulum membrane</location>
        <topology evidence="1 16">Multi-pass membrane protein</topology>
    </subcellularLocation>
</comment>
<evidence type="ECO:0000256" key="1">
    <source>
        <dbReference type="ARBA" id="ARBA00004477"/>
    </source>
</evidence>
<dbReference type="Pfam" id="PF03982">
    <property type="entry name" value="DAGAT"/>
    <property type="match status" value="1"/>
</dbReference>
<evidence type="ECO:0000313" key="17">
    <source>
        <dbReference type="EMBL" id="KAF7723745.1"/>
    </source>
</evidence>
<reference evidence="17" key="1">
    <citation type="submission" date="2020-01" db="EMBL/GenBank/DDBJ databases">
        <title>Genome Sequencing of Three Apophysomyces-Like Fungal Strains Confirms a Novel Fungal Genus in the Mucoromycota with divergent Burkholderia-like Endosymbiotic Bacteria.</title>
        <authorList>
            <person name="Stajich J.E."/>
            <person name="Macias A.M."/>
            <person name="Carter-House D."/>
            <person name="Lovett B."/>
            <person name="Kasson L.R."/>
            <person name="Berry K."/>
            <person name="Grigoriev I."/>
            <person name="Chang Y."/>
            <person name="Spatafora J."/>
            <person name="Kasson M.T."/>
        </authorList>
    </citation>
    <scope>NUCLEOTIDE SEQUENCE</scope>
    <source>
        <strain evidence="17">NRRL A-21654</strain>
    </source>
</reference>
<dbReference type="Proteomes" id="UP000605846">
    <property type="component" value="Unassembled WGS sequence"/>
</dbReference>
<comment type="caution">
    <text evidence="17">The sequence shown here is derived from an EMBL/GenBank/DDBJ whole genome shotgun (WGS) entry which is preliminary data.</text>
</comment>
<evidence type="ECO:0000256" key="7">
    <source>
        <dbReference type="ARBA" id="ARBA00022679"/>
    </source>
</evidence>
<protein>
    <recommendedName>
        <fullName evidence="5 16">Diacylglycerol O-acyltransferase</fullName>
        <ecNumber evidence="5 16">2.3.1.20</ecNumber>
    </recommendedName>
</protein>
<evidence type="ECO:0000256" key="16">
    <source>
        <dbReference type="RuleBase" id="RU367023"/>
    </source>
</evidence>
<evidence type="ECO:0000256" key="14">
    <source>
        <dbReference type="ARBA" id="ARBA00023315"/>
    </source>
</evidence>
<dbReference type="SUPFAM" id="SSF69593">
    <property type="entry name" value="Glycerol-3-phosphate (1)-acyltransferase"/>
    <property type="match status" value="1"/>
</dbReference>
<dbReference type="OrthoDB" id="264532at2759"/>
<dbReference type="AlphaFoldDB" id="A0A8H7BJZ7"/>
<comment type="catalytic activity">
    <reaction evidence="15 16">
        <text>an acyl-CoA + a 1,2-diacyl-sn-glycerol = a triacyl-sn-glycerol + CoA</text>
        <dbReference type="Rhea" id="RHEA:10868"/>
        <dbReference type="ChEBI" id="CHEBI:17815"/>
        <dbReference type="ChEBI" id="CHEBI:57287"/>
        <dbReference type="ChEBI" id="CHEBI:58342"/>
        <dbReference type="ChEBI" id="CHEBI:64615"/>
        <dbReference type="EC" id="2.3.1.20"/>
    </reaction>
</comment>
<feature type="transmembrane region" description="Helical" evidence="16">
    <location>
        <begin position="25"/>
        <end position="44"/>
    </location>
</feature>
<keyword evidence="7 17" id="KW-0808">Transferase</keyword>
<dbReference type="PANTHER" id="PTHR12317">
    <property type="entry name" value="DIACYLGLYCEROL O-ACYLTRANSFERASE"/>
    <property type="match status" value="1"/>
</dbReference>
<dbReference type="EC" id="2.3.1.20" evidence="5 16"/>
<comment type="similarity">
    <text evidence="4 16">Belongs to the diacylglycerol acyltransferase family.</text>
</comment>
<sequence>MDKESKSHSIRWAPLNVPLERRLQTFAVCFWLSLFFGSIILFIYLATFPVLWPFLIAYVTFILFDKAPENGGRRIESTRHWVIWKYFAAYFPVRLIKEADLDPSKNYILGYHPHGIISMGAFANFATEATGFSKMFPGIKLSLLTLVQNFRFPFLRDLSLALGICAVSRKSCERLLSSGPGSSIVIVVGGASESLSARPGIVDLTLRKRLGFIRLAIKNQASLVPVFSFGENDLYEQVDNTKGTRIYSIQKKIQSIFGFTMPMFHARGIFNYDVGIVPFRHEIVTVVGKPISVPKLEKDQTEPTQEQLLAVQAEYIQELQDIYNKYKDTYAKDRKQELRIID</sequence>
<proteinExistence type="inferred from homology"/>
<evidence type="ECO:0000256" key="4">
    <source>
        <dbReference type="ARBA" id="ARBA00005420"/>
    </source>
</evidence>
<evidence type="ECO:0000256" key="15">
    <source>
        <dbReference type="ARBA" id="ARBA00048109"/>
    </source>
</evidence>
<organism evidence="17 18">
    <name type="scientific">Apophysomyces ossiformis</name>
    <dbReference type="NCBI Taxonomy" id="679940"/>
    <lineage>
        <taxon>Eukaryota</taxon>
        <taxon>Fungi</taxon>
        <taxon>Fungi incertae sedis</taxon>
        <taxon>Mucoromycota</taxon>
        <taxon>Mucoromycotina</taxon>
        <taxon>Mucoromycetes</taxon>
        <taxon>Mucorales</taxon>
        <taxon>Mucorineae</taxon>
        <taxon>Mucoraceae</taxon>
        <taxon>Apophysomyces</taxon>
    </lineage>
</organism>
<keyword evidence="9" id="KW-0319">Glycerol metabolism</keyword>
<dbReference type="CDD" id="cd07987">
    <property type="entry name" value="LPLAT_MGAT-like"/>
    <property type="match status" value="1"/>
</dbReference>
<keyword evidence="8 16" id="KW-0812">Transmembrane</keyword>
<dbReference type="UniPathway" id="UPA00282"/>
<comment type="function">
    <text evidence="16">Catalyzes the terminal and only committed step in triacylglycerol synthesis by using diacylglycerol and fatty acyl CoA as substrates.</text>
</comment>
<evidence type="ECO:0000256" key="12">
    <source>
        <dbReference type="ARBA" id="ARBA00023098"/>
    </source>
</evidence>
<dbReference type="GO" id="GO:0019432">
    <property type="term" value="P:triglyceride biosynthetic process"/>
    <property type="evidence" value="ECO:0007669"/>
    <property type="project" value="UniProtKB-UniRule"/>
</dbReference>
<gene>
    <name evidence="17" type="primary">DGA1_1</name>
    <name evidence="17" type="ORF">EC973_001721</name>
</gene>
<dbReference type="EMBL" id="JABAYA010000141">
    <property type="protein sequence ID" value="KAF7723745.1"/>
    <property type="molecule type" value="Genomic_DNA"/>
</dbReference>
<evidence type="ECO:0000256" key="9">
    <source>
        <dbReference type="ARBA" id="ARBA00022798"/>
    </source>
</evidence>
<name>A0A8H7BJZ7_9FUNG</name>
<keyword evidence="6 16" id="KW-0444">Lipid biosynthesis</keyword>
<evidence type="ECO:0000256" key="2">
    <source>
        <dbReference type="ARBA" id="ARBA00004771"/>
    </source>
</evidence>
<comment type="pathway">
    <text evidence="3">Lipid metabolism.</text>
</comment>
<comment type="pathway">
    <text evidence="2 16">Glycerolipid metabolism; triacylglycerol biosynthesis.</text>
</comment>
<evidence type="ECO:0000256" key="3">
    <source>
        <dbReference type="ARBA" id="ARBA00005189"/>
    </source>
</evidence>
<evidence type="ECO:0000313" key="18">
    <source>
        <dbReference type="Proteomes" id="UP000605846"/>
    </source>
</evidence>
<evidence type="ECO:0000256" key="11">
    <source>
        <dbReference type="ARBA" id="ARBA00022989"/>
    </source>
</evidence>
<keyword evidence="14 16" id="KW-0012">Acyltransferase</keyword>
<keyword evidence="10 16" id="KW-0256">Endoplasmic reticulum</keyword>
<evidence type="ECO:0000256" key="10">
    <source>
        <dbReference type="ARBA" id="ARBA00022824"/>
    </source>
</evidence>
<evidence type="ECO:0000256" key="8">
    <source>
        <dbReference type="ARBA" id="ARBA00022692"/>
    </source>
</evidence>
<keyword evidence="13 16" id="KW-0472">Membrane</keyword>
<evidence type="ECO:0000256" key="5">
    <source>
        <dbReference type="ARBA" id="ARBA00013244"/>
    </source>
</evidence>
<dbReference type="GO" id="GO:0006071">
    <property type="term" value="P:glycerol metabolic process"/>
    <property type="evidence" value="ECO:0007669"/>
    <property type="project" value="UniProtKB-UniRule"/>
</dbReference>
<dbReference type="InterPro" id="IPR007130">
    <property type="entry name" value="DAGAT"/>
</dbReference>